<dbReference type="PANTHER" id="PTHR13194">
    <property type="entry name" value="COMPLEX I INTERMEDIATE-ASSOCIATED PROTEIN 30"/>
    <property type="match status" value="1"/>
</dbReference>
<evidence type="ECO:0000313" key="4">
    <source>
        <dbReference type="Proteomes" id="UP000663920"/>
    </source>
</evidence>
<accession>A0A975CQN2</accession>
<dbReference type="PANTHER" id="PTHR13194:SF19">
    <property type="entry name" value="NAD(P)-BINDING ROSSMANN-FOLD SUPERFAMILY PROTEIN"/>
    <property type="match status" value="1"/>
</dbReference>
<sequence>MSETNKTIFDFNLNSDVSQWKVVDDVVMGGRSNGNFKINKKGDGVFYGDVSLENNGGFSLLRYRFSSIKVKDFKEVVLKVKGDKKKYQFRVKDKTTNYYSFILTFETNGAWQTIKIPLAEMEPAFRGRKLKMDNFSSESVEELAFLIGNKKEQHFKLEIDKIYLQ</sequence>
<dbReference type="InterPro" id="IPR039131">
    <property type="entry name" value="NDUFAF1"/>
</dbReference>
<dbReference type="SUPFAM" id="SSF49785">
    <property type="entry name" value="Galactose-binding domain-like"/>
    <property type="match status" value="1"/>
</dbReference>
<dbReference type="KEGG" id="pcea:J3359_06590"/>
<organism evidence="3 4">
    <name type="scientific">Polaribacter cellanae</name>
    <dbReference type="NCBI Taxonomy" id="2818493"/>
    <lineage>
        <taxon>Bacteria</taxon>
        <taxon>Pseudomonadati</taxon>
        <taxon>Bacteroidota</taxon>
        <taxon>Flavobacteriia</taxon>
        <taxon>Flavobacteriales</taxon>
        <taxon>Flavobacteriaceae</taxon>
    </lineage>
</organism>
<dbReference type="Pfam" id="PF08547">
    <property type="entry name" value="CIA30"/>
    <property type="match status" value="1"/>
</dbReference>
<dbReference type="InterPro" id="IPR013857">
    <property type="entry name" value="NADH-UbQ_OxRdtase-assoc_prot30"/>
</dbReference>
<evidence type="ECO:0000313" key="3">
    <source>
        <dbReference type="EMBL" id="QTE23933.1"/>
    </source>
</evidence>
<dbReference type="AlphaFoldDB" id="A0A975CQN2"/>
<evidence type="ECO:0000259" key="2">
    <source>
        <dbReference type="Pfam" id="PF08547"/>
    </source>
</evidence>
<reference evidence="3 4" key="1">
    <citation type="submission" date="2021-03" db="EMBL/GenBank/DDBJ databases">
        <title>Complete genome of Polaribacter_sp.SM13.</title>
        <authorList>
            <person name="Jeong S.W."/>
            <person name="Bae J.W."/>
        </authorList>
    </citation>
    <scope>NUCLEOTIDE SEQUENCE [LARGE SCALE GENOMIC DNA]</scope>
    <source>
        <strain evidence="3 4">SM13</strain>
    </source>
</reference>
<protein>
    <submittedName>
        <fullName evidence="3">CIA30 family protein</fullName>
    </submittedName>
</protein>
<dbReference type="Proteomes" id="UP000663920">
    <property type="component" value="Chromosome"/>
</dbReference>
<proteinExistence type="inferred from homology"/>
<evidence type="ECO:0000256" key="1">
    <source>
        <dbReference type="ARBA" id="ARBA00007884"/>
    </source>
</evidence>
<name>A0A975CQN2_9FLAO</name>
<feature type="domain" description="NADH:ubiquinone oxidoreductase intermediate-associated protein 30" evidence="2">
    <location>
        <begin position="9"/>
        <end position="159"/>
    </location>
</feature>
<dbReference type="EMBL" id="CP071869">
    <property type="protein sequence ID" value="QTE23933.1"/>
    <property type="molecule type" value="Genomic_DNA"/>
</dbReference>
<comment type="similarity">
    <text evidence="1">Belongs to the CIA30 family.</text>
</comment>
<keyword evidence="4" id="KW-1185">Reference proteome</keyword>
<dbReference type="RefSeq" id="WP_208079925.1">
    <property type="nucleotide sequence ID" value="NZ_CP071869.1"/>
</dbReference>
<gene>
    <name evidence="3" type="ORF">J3359_06590</name>
</gene>
<dbReference type="InterPro" id="IPR008979">
    <property type="entry name" value="Galactose-bd-like_sf"/>
</dbReference>